<dbReference type="Proteomes" id="UP000050969">
    <property type="component" value="Unassembled WGS sequence"/>
</dbReference>
<keyword evidence="6 7" id="KW-0804">Transcription</keyword>
<dbReference type="AlphaFoldDB" id="A0A0R2MS13"/>
<evidence type="ECO:0000259" key="8">
    <source>
        <dbReference type="Pfam" id="PF05848"/>
    </source>
</evidence>
<comment type="caution">
    <text evidence="10">The sequence shown here is derived from an EMBL/GenBank/DDBJ whole genome shotgun (WGS) entry which is preliminary data.</text>
</comment>
<feature type="domain" description="CtsR C-terminal dimerization" evidence="9">
    <location>
        <begin position="78"/>
        <end position="148"/>
    </location>
</feature>
<dbReference type="InterPro" id="IPR041902">
    <property type="entry name" value="CtsR_N_sf"/>
</dbReference>
<dbReference type="Pfam" id="PF17727">
    <property type="entry name" value="CtsR_C"/>
    <property type="match status" value="1"/>
</dbReference>
<dbReference type="GO" id="GO:0006355">
    <property type="term" value="P:regulation of DNA-templated transcription"/>
    <property type="evidence" value="ECO:0007669"/>
    <property type="project" value="UniProtKB-UniRule"/>
</dbReference>
<accession>A0A0R2MS13</accession>
<reference evidence="10 11" key="1">
    <citation type="journal article" date="2015" name="Genome Announc.">
        <title>Expanding the biotechnology potential of lactobacilli through comparative genomics of 213 strains and associated genera.</title>
        <authorList>
            <person name="Sun Z."/>
            <person name="Harris H.M."/>
            <person name="McCann A."/>
            <person name="Guo C."/>
            <person name="Argimon S."/>
            <person name="Zhang W."/>
            <person name="Yang X."/>
            <person name="Jeffery I.B."/>
            <person name="Cooney J.C."/>
            <person name="Kagawa T.F."/>
            <person name="Liu W."/>
            <person name="Song Y."/>
            <person name="Salvetti E."/>
            <person name="Wrobel A."/>
            <person name="Rasinkangas P."/>
            <person name="Parkhill J."/>
            <person name="Rea M.C."/>
            <person name="O'Sullivan O."/>
            <person name="Ritari J."/>
            <person name="Douillard F.P."/>
            <person name="Paul Ross R."/>
            <person name="Yang R."/>
            <person name="Briner A.E."/>
            <person name="Felis G.E."/>
            <person name="de Vos W.M."/>
            <person name="Barrangou R."/>
            <person name="Klaenhammer T.R."/>
            <person name="Caufield P.W."/>
            <person name="Cui Y."/>
            <person name="Zhang H."/>
            <person name="O'Toole P.W."/>
        </authorList>
    </citation>
    <scope>NUCLEOTIDE SEQUENCE [LARGE SCALE GENOMIC DNA]</scope>
    <source>
        <strain evidence="10 11">DSM 24301</strain>
    </source>
</reference>
<dbReference type="InterPro" id="IPR041473">
    <property type="entry name" value="CtsR_C"/>
</dbReference>
<evidence type="ECO:0000256" key="7">
    <source>
        <dbReference type="PIRNR" id="PIRNR010607"/>
    </source>
</evidence>
<dbReference type="InterPro" id="IPR040465">
    <property type="entry name" value="CtsR_N"/>
</dbReference>
<evidence type="ECO:0000256" key="2">
    <source>
        <dbReference type="ARBA" id="ARBA00014129"/>
    </source>
</evidence>
<evidence type="ECO:0000256" key="1">
    <source>
        <dbReference type="ARBA" id="ARBA00010189"/>
    </source>
</evidence>
<dbReference type="GO" id="GO:0003677">
    <property type="term" value="F:DNA binding"/>
    <property type="evidence" value="ECO:0007669"/>
    <property type="project" value="UniProtKB-UniRule"/>
</dbReference>
<feature type="domain" description="CtsR N-terminal HTH" evidence="8">
    <location>
        <begin position="5"/>
        <end position="73"/>
    </location>
</feature>
<sequence>MQNQNTSDIIELYLKQLLADQPNIEIRRAEVAQQFNCVPSQINYVINTRFTPERGYIIKSKRGGGGYIRIEKVRLREDQSLVELMQAHLPPRIRQTDAQALVQQLFDAGVVSQQTGNLMLTAMDHQTLRLTNRDAEDQLRAQLMNAFLDTLRYDR</sequence>
<dbReference type="InterPro" id="IPR041908">
    <property type="entry name" value="CtsR_C_sf"/>
</dbReference>
<evidence type="ECO:0000256" key="5">
    <source>
        <dbReference type="ARBA" id="ARBA00023125"/>
    </source>
</evidence>
<keyword evidence="4 7" id="KW-0805">Transcription regulation</keyword>
<name>A0A0R2MS13_9LACO</name>
<dbReference type="Gene3D" id="3.30.56.130">
    <property type="entry name" value="Transcriptional regulator CtsR, winged HTH domain"/>
    <property type="match status" value="1"/>
</dbReference>
<keyword evidence="3 7" id="KW-0678">Repressor</keyword>
<evidence type="ECO:0000256" key="3">
    <source>
        <dbReference type="ARBA" id="ARBA00022491"/>
    </source>
</evidence>
<evidence type="ECO:0000259" key="9">
    <source>
        <dbReference type="Pfam" id="PF17727"/>
    </source>
</evidence>
<dbReference type="OrthoDB" id="1680813at2"/>
<comment type="similarity">
    <text evidence="1 7">Belongs to the CtsR family.</text>
</comment>
<keyword evidence="11" id="KW-1185">Reference proteome</keyword>
<proteinExistence type="inferred from homology"/>
<gene>
    <name evidence="10" type="ORF">IV56_GL000178</name>
</gene>
<dbReference type="PATRIC" id="fig|1293598.4.peg.193"/>
<dbReference type="InterPro" id="IPR008463">
    <property type="entry name" value="CtsR"/>
</dbReference>
<evidence type="ECO:0000256" key="6">
    <source>
        <dbReference type="ARBA" id="ARBA00023163"/>
    </source>
</evidence>
<evidence type="ECO:0000256" key="4">
    <source>
        <dbReference type="ARBA" id="ARBA00023015"/>
    </source>
</evidence>
<dbReference type="RefSeq" id="WP_054776797.1">
    <property type="nucleotide sequence ID" value="NZ_BBBX01000003.1"/>
</dbReference>
<dbReference type="Pfam" id="PF05848">
    <property type="entry name" value="CtsR"/>
    <property type="match status" value="1"/>
</dbReference>
<organism evidence="10 11">
    <name type="scientific">Lacticaseibacillus saniviri JCM 17471 = DSM 24301</name>
    <dbReference type="NCBI Taxonomy" id="1293598"/>
    <lineage>
        <taxon>Bacteria</taxon>
        <taxon>Bacillati</taxon>
        <taxon>Bacillota</taxon>
        <taxon>Bacilli</taxon>
        <taxon>Lactobacillales</taxon>
        <taxon>Lactobacillaceae</taxon>
        <taxon>Lacticaseibacillus</taxon>
    </lineage>
</organism>
<protein>
    <recommendedName>
        <fullName evidence="2 7">Transcriptional regulator CtsR</fullName>
    </recommendedName>
</protein>
<dbReference type="PIRSF" id="PIRSF010607">
    <property type="entry name" value="Txn_repr_CtsR"/>
    <property type="match status" value="1"/>
</dbReference>
<keyword evidence="5 7" id="KW-0238">DNA-binding</keyword>
<dbReference type="EMBL" id="JQCE01000075">
    <property type="protein sequence ID" value="KRO15090.1"/>
    <property type="molecule type" value="Genomic_DNA"/>
</dbReference>
<dbReference type="STRING" id="1293598.IV56_GL000178"/>
<evidence type="ECO:0000313" key="11">
    <source>
        <dbReference type="Proteomes" id="UP000050969"/>
    </source>
</evidence>
<dbReference type="Gene3D" id="1.10.1200.150">
    <property type="entry name" value="Transcriptional regulator CtsR, C-terminal domain"/>
    <property type="match status" value="1"/>
</dbReference>
<evidence type="ECO:0000313" key="10">
    <source>
        <dbReference type="EMBL" id="KRO15090.1"/>
    </source>
</evidence>